<protein>
    <recommendedName>
        <fullName evidence="5">Serine/threonine protein phosphatase 2A regulatory subunit</fullName>
    </recommendedName>
</protein>
<gene>
    <name evidence="3" type="ORF">ANANG_G00113700</name>
</gene>
<dbReference type="AlphaFoldDB" id="A0A9D3MDY1"/>
<organism evidence="3 4">
    <name type="scientific">Anguilla anguilla</name>
    <name type="common">European freshwater eel</name>
    <name type="synonym">Muraena anguilla</name>
    <dbReference type="NCBI Taxonomy" id="7936"/>
    <lineage>
        <taxon>Eukaryota</taxon>
        <taxon>Metazoa</taxon>
        <taxon>Chordata</taxon>
        <taxon>Craniata</taxon>
        <taxon>Vertebrata</taxon>
        <taxon>Euteleostomi</taxon>
        <taxon>Actinopterygii</taxon>
        <taxon>Neopterygii</taxon>
        <taxon>Teleostei</taxon>
        <taxon>Anguilliformes</taxon>
        <taxon>Anguillidae</taxon>
        <taxon>Anguilla</taxon>
    </lineage>
</organism>
<evidence type="ECO:0008006" key="5">
    <source>
        <dbReference type="Google" id="ProtNLM"/>
    </source>
</evidence>
<dbReference type="PANTHER" id="PTHR10257:SF6">
    <property type="entry name" value="SERINE_THREONINE-PROTEIN PHOSPHATASE 2A 56 KDA REGULATORY SUBUNIT ALPHA ISOFORM"/>
    <property type="match status" value="1"/>
</dbReference>
<reference evidence="3" key="1">
    <citation type="submission" date="2021-01" db="EMBL/GenBank/DDBJ databases">
        <title>A chromosome-scale assembly of European eel, Anguilla anguilla.</title>
        <authorList>
            <person name="Henkel C."/>
            <person name="Jong-Raadsen S.A."/>
            <person name="Dufour S."/>
            <person name="Weltzien F.-A."/>
            <person name="Palstra A.P."/>
            <person name="Pelster B."/>
            <person name="Spaink H.P."/>
            <person name="Van Den Thillart G.E."/>
            <person name="Jansen H."/>
            <person name="Zahm M."/>
            <person name="Klopp C."/>
            <person name="Cedric C."/>
            <person name="Louis A."/>
            <person name="Berthelot C."/>
            <person name="Parey E."/>
            <person name="Roest Crollius H."/>
            <person name="Montfort J."/>
            <person name="Robinson-Rechavi M."/>
            <person name="Bucao C."/>
            <person name="Bouchez O."/>
            <person name="Gislard M."/>
            <person name="Lluch J."/>
            <person name="Milhes M."/>
            <person name="Lampietro C."/>
            <person name="Lopez Roques C."/>
            <person name="Donnadieu C."/>
            <person name="Braasch I."/>
            <person name="Desvignes T."/>
            <person name="Postlethwait J."/>
            <person name="Bobe J."/>
            <person name="Guiguen Y."/>
            <person name="Dirks R."/>
        </authorList>
    </citation>
    <scope>NUCLEOTIDE SEQUENCE</scope>
    <source>
        <strain evidence="3">Tag_6206</strain>
        <tissue evidence="3">Liver</tissue>
    </source>
</reference>
<dbReference type="InterPro" id="IPR002554">
    <property type="entry name" value="PP2A_B56"/>
</dbReference>
<keyword evidence="4" id="KW-1185">Reference proteome</keyword>
<feature type="compositionally biased region" description="Polar residues" evidence="2">
    <location>
        <begin position="543"/>
        <end position="557"/>
    </location>
</feature>
<dbReference type="InterPro" id="IPR011989">
    <property type="entry name" value="ARM-like"/>
</dbReference>
<sequence>MPMTTQHTYYLVVCEARLPLRSGVAVVVSPDGASVPLTPPPALARAPTTHPRWCPTARGISQRHTPCRCVKPMSAIMGPSWARPETEKVARIVPVSDSKLPGRAFAPASAERHPLGEQQELFTQKLQQCCTLFDFDDSVIDLKSKEVKRATLNELVDYVSTNRGVLVEAAYPDIANMIITNIFRTLPPSDNPDFDPEEDEPTLEVSWPHIQLVYEFFLRFLENPDFQPSIAKRHIDQKFVLQLLELFDSEDPRERDFLKTILHRIYGKFLGLRAFIRKQINNIFLRFIYETDHFNGVAELLEILGSIINGFALPLKAEHKQFLMKVLIPMHTAKGLALFHAQLAYCVVQFLEKDPTLTEPVIRGLLKFWPKTCSQKEVMFLGEIEEILDVIEPTQFKKIQEPLFKQISKCVANPHFQVAERALYFWNNEYILSLIEENIDKVLPIMFGSLYRISKEHWNQTIIALVYNVLKTLMEINSTLFDELTASYKAERQREKKKEQEREELWKKLEEVKLQQVPNMQNNSHSLQNAHSNNNNNNSSISTTVAADNGNSNSDSIPSAVAEESPTCAK</sequence>
<dbReference type="Pfam" id="PF01603">
    <property type="entry name" value="B56"/>
    <property type="match status" value="1"/>
</dbReference>
<dbReference type="GO" id="GO:0005829">
    <property type="term" value="C:cytosol"/>
    <property type="evidence" value="ECO:0007669"/>
    <property type="project" value="TreeGrafter"/>
</dbReference>
<evidence type="ECO:0000256" key="2">
    <source>
        <dbReference type="SAM" id="MobiDB-lite"/>
    </source>
</evidence>
<comment type="caution">
    <text evidence="3">The sequence shown here is derived from an EMBL/GenBank/DDBJ whole genome shotgun (WGS) entry which is preliminary data.</text>
</comment>
<evidence type="ECO:0000256" key="1">
    <source>
        <dbReference type="ARBA" id="ARBA00009745"/>
    </source>
</evidence>
<evidence type="ECO:0000313" key="4">
    <source>
        <dbReference type="Proteomes" id="UP001044222"/>
    </source>
</evidence>
<dbReference type="GO" id="GO:0000159">
    <property type="term" value="C:protein phosphatase type 2A complex"/>
    <property type="evidence" value="ECO:0007669"/>
    <property type="project" value="InterPro"/>
</dbReference>
<dbReference type="SUPFAM" id="SSF48371">
    <property type="entry name" value="ARM repeat"/>
    <property type="match status" value="1"/>
</dbReference>
<feature type="compositionally biased region" description="Low complexity" evidence="2">
    <location>
        <begin position="523"/>
        <end position="542"/>
    </location>
</feature>
<accession>A0A9D3MDY1</accession>
<dbReference type="Proteomes" id="UP001044222">
    <property type="component" value="Unassembled WGS sequence"/>
</dbReference>
<dbReference type="FunFam" id="1.25.10.10:FF:000010">
    <property type="entry name" value="Serine/threonine-protein phosphatase 2A 56 kDa regulatory subunit"/>
    <property type="match status" value="1"/>
</dbReference>
<dbReference type="PANTHER" id="PTHR10257">
    <property type="entry name" value="SERINE/THREONINE PROTEIN PHOSPHATASE 2A PP2A REGULATORY SUBUNIT B"/>
    <property type="match status" value="1"/>
</dbReference>
<dbReference type="GO" id="GO:0007165">
    <property type="term" value="P:signal transduction"/>
    <property type="evidence" value="ECO:0007669"/>
    <property type="project" value="InterPro"/>
</dbReference>
<dbReference type="InterPro" id="IPR016024">
    <property type="entry name" value="ARM-type_fold"/>
</dbReference>
<name>A0A9D3MDY1_ANGAN</name>
<comment type="similarity">
    <text evidence="1">Belongs to the phosphatase 2A regulatory subunit B56 family.</text>
</comment>
<proteinExistence type="inferred from homology"/>
<dbReference type="GO" id="GO:0005634">
    <property type="term" value="C:nucleus"/>
    <property type="evidence" value="ECO:0007669"/>
    <property type="project" value="TreeGrafter"/>
</dbReference>
<feature type="region of interest" description="Disordered" evidence="2">
    <location>
        <begin position="523"/>
        <end position="570"/>
    </location>
</feature>
<evidence type="ECO:0000313" key="3">
    <source>
        <dbReference type="EMBL" id="KAG5846321.1"/>
    </source>
</evidence>
<dbReference type="EMBL" id="JAFIRN010000006">
    <property type="protein sequence ID" value="KAG5846321.1"/>
    <property type="molecule type" value="Genomic_DNA"/>
</dbReference>
<dbReference type="Gene3D" id="1.25.10.10">
    <property type="entry name" value="Leucine-rich Repeat Variant"/>
    <property type="match status" value="1"/>
</dbReference>
<dbReference type="GO" id="GO:0072542">
    <property type="term" value="F:protein phosphatase activator activity"/>
    <property type="evidence" value="ECO:0007669"/>
    <property type="project" value="TreeGrafter"/>
</dbReference>